<dbReference type="Proteomes" id="UP000220828">
    <property type="component" value="Unassembled WGS sequence"/>
</dbReference>
<organism evidence="1 2">
    <name type="scientific">Flavobacterium branchiophilum</name>
    <dbReference type="NCBI Taxonomy" id="55197"/>
    <lineage>
        <taxon>Bacteria</taxon>
        <taxon>Pseudomonadati</taxon>
        <taxon>Bacteroidota</taxon>
        <taxon>Flavobacteriia</taxon>
        <taxon>Flavobacteriales</taxon>
        <taxon>Flavobacteriaceae</taxon>
        <taxon>Flavobacterium</taxon>
    </lineage>
</organism>
<dbReference type="EMBL" id="PCMW01000100">
    <property type="protein sequence ID" value="PDS22367.1"/>
    <property type="molecule type" value="Genomic_DNA"/>
</dbReference>
<evidence type="ECO:0000313" key="1">
    <source>
        <dbReference type="EMBL" id="PDS22367.1"/>
    </source>
</evidence>
<accession>A0A2H3K911</accession>
<comment type="caution">
    <text evidence="1">The sequence shown here is derived from an EMBL/GenBank/DDBJ whole genome shotgun (WGS) entry which is preliminary data.</text>
</comment>
<sequence length="187" mass="21569">MKSRVKGDFQVRFRENVGVKFPCVTRLAVTLSKNDEMIDDSLDYKLLKVKNGKPFFAIINLEVSKSVNENEIIEEYCGEGWTKQGVIENVPSNGYEDWKKAVKKGLEFAFSKSDEKWKVKIKKIDGRIATDTNPTIVGFATILAFCEQTQLMLDFDSKNEIENFTFKSWENKNDEKIPNFINLAYEK</sequence>
<proteinExistence type="predicted"/>
<protein>
    <submittedName>
        <fullName evidence="1">Uncharacterized protein</fullName>
    </submittedName>
</protein>
<gene>
    <name evidence="1" type="ORF">B0A77_13625</name>
</gene>
<evidence type="ECO:0000313" key="2">
    <source>
        <dbReference type="Proteomes" id="UP000220828"/>
    </source>
</evidence>
<name>A0A2H3K911_9FLAO</name>
<dbReference type="AlphaFoldDB" id="A0A2H3K911"/>
<reference evidence="1 2" key="1">
    <citation type="submission" date="2017-09" db="EMBL/GenBank/DDBJ databases">
        <title>Whole genomes of Flavobacteriaceae.</title>
        <authorList>
            <person name="Stine C."/>
            <person name="Li C."/>
            <person name="Tadesse D."/>
        </authorList>
    </citation>
    <scope>NUCLEOTIDE SEQUENCE [LARGE SCALE GENOMIC DNA]</scope>
    <source>
        <strain evidence="1 2">ATCC 35036</strain>
    </source>
</reference>